<name>A0ABP7H563_9FLAO</name>
<comment type="caution">
    <text evidence="1">The sequence shown here is derived from an EMBL/GenBank/DDBJ whole genome shotgun (WGS) entry which is preliminary data.</text>
</comment>
<organism evidence="1 2">
    <name type="scientific">Corallibacter vietnamensis</name>
    <dbReference type="NCBI Taxonomy" id="904130"/>
    <lineage>
        <taxon>Bacteria</taxon>
        <taxon>Pseudomonadati</taxon>
        <taxon>Bacteroidota</taxon>
        <taxon>Flavobacteriia</taxon>
        <taxon>Flavobacteriales</taxon>
        <taxon>Flavobacteriaceae</taxon>
        <taxon>Corallibacter</taxon>
    </lineage>
</organism>
<protein>
    <submittedName>
        <fullName evidence="1">Uncharacterized protein</fullName>
    </submittedName>
</protein>
<proteinExistence type="predicted"/>
<dbReference type="EMBL" id="BAABBI010000001">
    <property type="protein sequence ID" value="GAA3782595.1"/>
    <property type="molecule type" value="Genomic_DNA"/>
</dbReference>
<reference evidence="2" key="1">
    <citation type="journal article" date="2019" name="Int. J. Syst. Evol. Microbiol.">
        <title>The Global Catalogue of Microorganisms (GCM) 10K type strain sequencing project: providing services to taxonomists for standard genome sequencing and annotation.</title>
        <authorList>
            <consortium name="The Broad Institute Genomics Platform"/>
            <consortium name="The Broad Institute Genome Sequencing Center for Infectious Disease"/>
            <person name="Wu L."/>
            <person name="Ma J."/>
        </authorList>
    </citation>
    <scope>NUCLEOTIDE SEQUENCE [LARGE SCALE GENOMIC DNA]</scope>
    <source>
        <strain evidence="2">JCM 17525</strain>
    </source>
</reference>
<sequence>MLFFGGVSFGFLSGLGPRKCITSSFKKFLKIGSPHSLYFGLFSRLKNAFSSLLETLKSTSSKILIISLLAMISCI</sequence>
<gene>
    <name evidence="1" type="ORF">GCM10022271_13630</name>
</gene>
<evidence type="ECO:0000313" key="2">
    <source>
        <dbReference type="Proteomes" id="UP001501456"/>
    </source>
</evidence>
<dbReference type="Proteomes" id="UP001501456">
    <property type="component" value="Unassembled WGS sequence"/>
</dbReference>
<keyword evidence="2" id="KW-1185">Reference proteome</keyword>
<accession>A0ABP7H563</accession>
<evidence type="ECO:0000313" key="1">
    <source>
        <dbReference type="EMBL" id="GAA3782595.1"/>
    </source>
</evidence>